<evidence type="ECO:0000259" key="11">
    <source>
        <dbReference type="PROSITE" id="PS51779"/>
    </source>
</evidence>
<evidence type="ECO:0000256" key="7">
    <source>
        <dbReference type="ARBA" id="ARBA00023136"/>
    </source>
</evidence>
<dbReference type="PANTHER" id="PTHR35851">
    <property type="entry name" value="CELL DIVISION PROTEIN FTSQ"/>
    <property type="match status" value="1"/>
</dbReference>
<keyword evidence="5 9" id="KW-0812">Transmembrane</keyword>
<keyword evidence="6 9" id="KW-1133">Transmembrane helix</keyword>
<evidence type="ECO:0000313" key="12">
    <source>
        <dbReference type="EMBL" id="MFC3000848.1"/>
    </source>
</evidence>
<accession>A0ABV7BU81</accession>
<dbReference type="PROSITE" id="PS51779">
    <property type="entry name" value="POTRA"/>
    <property type="match status" value="1"/>
</dbReference>
<keyword evidence="13" id="KW-1185">Reference proteome</keyword>
<name>A0ABV7BU81_9PROT</name>
<feature type="region of interest" description="Disordered" evidence="10">
    <location>
        <begin position="1"/>
        <end position="27"/>
    </location>
</feature>
<gene>
    <name evidence="9" type="primary">ftsQ</name>
    <name evidence="12" type="ORF">ACFOD3_13155</name>
</gene>
<dbReference type="Gene3D" id="3.40.50.11690">
    <property type="entry name" value="Cell division protein FtsQ/DivIB"/>
    <property type="match status" value="1"/>
</dbReference>
<dbReference type="EMBL" id="JBHRSB010000003">
    <property type="protein sequence ID" value="MFC3000848.1"/>
    <property type="molecule type" value="Genomic_DNA"/>
</dbReference>
<proteinExistence type="inferred from homology"/>
<dbReference type="GO" id="GO:0051301">
    <property type="term" value="P:cell division"/>
    <property type="evidence" value="ECO:0007669"/>
    <property type="project" value="UniProtKB-KW"/>
</dbReference>
<evidence type="ECO:0000256" key="5">
    <source>
        <dbReference type="ARBA" id="ARBA00022692"/>
    </source>
</evidence>
<dbReference type="PANTHER" id="PTHR35851:SF1">
    <property type="entry name" value="CELL DIVISION PROTEIN FTSQ"/>
    <property type="match status" value="1"/>
</dbReference>
<protein>
    <recommendedName>
        <fullName evidence="9">Cell division protein FtsQ</fullName>
    </recommendedName>
</protein>
<dbReference type="InterPro" id="IPR005548">
    <property type="entry name" value="Cell_div_FtsQ/DivIB_C"/>
</dbReference>
<keyword evidence="7 9" id="KW-0472">Membrane</keyword>
<evidence type="ECO:0000256" key="4">
    <source>
        <dbReference type="ARBA" id="ARBA00022618"/>
    </source>
</evidence>
<comment type="function">
    <text evidence="9">Essential cell division protein.</text>
</comment>
<keyword evidence="2 9" id="KW-1003">Cell membrane</keyword>
<feature type="compositionally biased region" description="Low complexity" evidence="10">
    <location>
        <begin position="8"/>
        <end position="18"/>
    </location>
</feature>
<evidence type="ECO:0000256" key="1">
    <source>
        <dbReference type="ARBA" id="ARBA00004370"/>
    </source>
</evidence>
<dbReference type="Proteomes" id="UP001595420">
    <property type="component" value="Unassembled WGS sequence"/>
</dbReference>
<keyword evidence="3 9" id="KW-0997">Cell inner membrane</keyword>
<dbReference type="Gene3D" id="3.10.20.310">
    <property type="entry name" value="membrane protein fhac"/>
    <property type="match status" value="1"/>
</dbReference>
<feature type="domain" description="POTRA" evidence="11">
    <location>
        <begin position="86"/>
        <end position="154"/>
    </location>
</feature>
<evidence type="ECO:0000256" key="10">
    <source>
        <dbReference type="SAM" id="MobiDB-lite"/>
    </source>
</evidence>
<keyword evidence="4 9" id="KW-0132">Cell division</keyword>
<evidence type="ECO:0000256" key="6">
    <source>
        <dbReference type="ARBA" id="ARBA00022989"/>
    </source>
</evidence>
<evidence type="ECO:0000256" key="2">
    <source>
        <dbReference type="ARBA" id="ARBA00022475"/>
    </source>
</evidence>
<dbReference type="RefSeq" id="WP_246602728.1">
    <property type="nucleotide sequence ID" value="NZ_JAFNJS010000003.1"/>
</dbReference>
<evidence type="ECO:0000313" key="13">
    <source>
        <dbReference type="Proteomes" id="UP001595420"/>
    </source>
</evidence>
<evidence type="ECO:0000256" key="3">
    <source>
        <dbReference type="ARBA" id="ARBA00022519"/>
    </source>
</evidence>
<feature type="region of interest" description="Disordered" evidence="10">
    <location>
        <begin position="278"/>
        <end position="300"/>
    </location>
</feature>
<dbReference type="InterPro" id="IPR026579">
    <property type="entry name" value="FtsQ"/>
</dbReference>
<reference evidence="13" key="1">
    <citation type="journal article" date="2019" name="Int. J. Syst. Evol. Microbiol.">
        <title>The Global Catalogue of Microorganisms (GCM) 10K type strain sequencing project: providing services to taxonomists for standard genome sequencing and annotation.</title>
        <authorList>
            <consortium name="The Broad Institute Genomics Platform"/>
            <consortium name="The Broad Institute Genome Sequencing Center for Infectious Disease"/>
            <person name="Wu L."/>
            <person name="Ma J."/>
        </authorList>
    </citation>
    <scope>NUCLEOTIDE SEQUENCE [LARGE SCALE GENOMIC DNA]</scope>
    <source>
        <strain evidence="13">CGMCC 1.16855</strain>
    </source>
</reference>
<organism evidence="12 13">
    <name type="scientific">Falsiroseomonas tokyonensis</name>
    <dbReference type="NCBI Taxonomy" id="430521"/>
    <lineage>
        <taxon>Bacteria</taxon>
        <taxon>Pseudomonadati</taxon>
        <taxon>Pseudomonadota</taxon>
        <taxon>Alphaproteobacteria</taxon>
        <taxon>Acetobacterales</taxon>
        <taxon>Roseomonadaceae</taxon>
        <taxon>Falsiroseomonas</taxon>
    </lineage>
</organism>
<dbReference type="InterPro" id="IPR013685">
    <property type="entry name" value="POTRA_FtsQ_type"/>
</dbReference>
<dbReference type="Pfam" id="PF08478">
    <property type="entry name" value="POTRA_1"/>
    <property type="match status" value="1"/>
</dbReference>
<dbReference type="Pfam" id="PF03799">
    <property type="entry name" value="FtsQ_DivIB_C"/>
    <property type="match status" value="1"/>
</dbReference>
<comment type="similarity">
    <text evidence="9">Belongs to the FtsQ/DivIB family. FtsQ subfamily.</text>
</comment>
<evidence type="ECO:0000256" key="8">
    <source>
        <dbReference type="ARBA" id="ARBA00023306"/>
    </source>
</evidence>
<feature type="transmembrane region" description="Helical" evidence="9">
    <location>
        <begin position="39"/>
        <end position="62"/>
    </location>
</feature>
<dbReference type="InterPro" id="IPR034746">
    <property type="entry name" value="POTRA"/>
</dbReference>
<dbReference type="InterPro" id="IPR045335">
    <property type="entry name" value="FtsQ_C_sf"/>
</dbReference>
<dbReference type="HAMAP" id="MF_00911">
    <property type="entry name" value="FtsQ_subfam"/>
    <property type="match status" value="1"/>
</dbReference>
<evidence type="ECO:0000256" key="9">
    <source>
        <dbReference type="HAMAP-Rule" id="MF_00911"/>
    </source>
</evidence>
<sequence length="300" mass="33005">MAREPLAARRAPVRSAPRPTRKDPDRPSRLRLWLKRRRGLLRPAALWMIGCGLLGATGYAIYAADPAGRVRAVVENAAELGLAAGLEVAEVVVEGRQNTPPDLIRAAIGAELGDPMLGFSPKEARERLETIAWVEAAHVERRLPGTILVRLTERAPFAIWQHQGRFAVIDREGLVVETETLDAFGPLPLVVGAGAEKHAAALYDLLLAHRNILARTQALVRVGERRWNLRLHSGTDVLLPEGQEAPALNRLSELQARNALLDRPLVAVDMRLPDRLVVRQQPAEEQPAPARRNANRSTRG</sequence>
<comment type="caution">
    <text evidence="12">The sequence shown here is derived from an EMBL/GenBank/DDBJ whole genome shotgun (WGS) entry which is preliminary data.</text>
</comment>
<keyword evidence="8 9" id="KW-0131">Cell cycle</keyword>
<comment type="subcellular location">
    <subcellularLocation>
        <location evidence="9">Cell inner membrane</location>
        <topology evidence="9">Single-pass type II membrane protein</topology>
    </subcellularLocation>
    <subcellularLocation>
        <location evidence="1">Membrane</location>
    </subcellularLocation>
    <text evidence="9">Localizes to the division septum.</text>
</comment>